<name>A0A1L4D286_9BACT</name>
<dbReference type="EMBL" id="CP017834">
    <property type="protein sequence ID" value="APJ04304.1"/>
    <property type="molecule type" value="Genomic_DNA"/>
</dbReference>
<dbReference type="OrthoDB" id="9851948at2"/>
<accession>A0A1L4D286</accession>
<protein>
    <submittedName>
        <fullName evidence="1">Uncharacterized protein</fullName>
    </submittedName>
</protein>
<dbReference type="KEGG" id="saqi:AXG55_10460"/>
<keyword evidence="2" id="KW-1185">Reference proteome</keyword>
<dbReference type="STRING" id="1915309.AXG55_10460"/>
<dbReference type="RefSeq" id="WP_148698061.1">
    <property type="nucleotide sequence ID" value="NZ_CP017834.1"/>
</dbReference>
<organism evidence="1 2">
    <name type="scientific">Silvanigrella aquatica</name>
    <dbReference type="NCBI Taxonomy" id="1915309"/>
    <lineage>
        <taxon>Bacteria</taxon>
        <taxon>Pseudomonadati</taxon>
        <taxon>Bdellovibrionota</taxon>
        <taxon>Oligoflexia</taxon>
        <taxon>Silvanigrellales</taxon>
        <taxon>Silvanigrellaceae</taxon>
        <taxon>Silvanigrella</taxon>
    </lineage>
</organism>
<reference evidence="1 2" key="1">
    <citation type="submission" date="2016-10" db="EMBL/GenBank/DDBJ databases">
        <title>Silvanigrella aquatica sp. nov., isolated from a freshwater lake located in the Black Forest, Germany, description of Silvanigrellaceae fam. nov., Silvanigrellales ord. nov., reclassification of the order Bdellovibrionales in the class Oligoflexia, reclassification of the families Bacteriovoracaceae and Halobacteriovoraceae in the new order Bacteriovoracales ord. nov., and reclassification of the family Pseudobacteriovoracaceae in the order Oligoflexiales.</title>
        <authorList>
            <person name="Hahn M.W."/>
            <person name="Schmidt J."/>
            <person name="Koll U."/>
            <person name="Rohde M."/>
            <person name="Verbag S."/>
            <person name="Pitt A."/>
            <person name="Nakai R."/>
            <person name="Naganuma T."/>
            <person name="Lang E."/>
        </authorList>
    </citation>
    <scope>NUCLEOTIDE SEQUENCE [LARGE SCALE GENOMIC DNA]</scope>
    <source>
        <strain evidence="1 2">MWH-Nonnen-W8red</strain>
    </source>
</reference>
<dbReference type="Proteomes" id="UP000184731">
    <property type="component" value="Chromosome"/>
</dbReference>
<dbReference type="AlphaFoldDB" id="A0A1L4D286"/>
<sequence length="118" mass="13941">MPVIEDLKIRKQELEATLEALTELIQRRNAFLANVERMAFDRVITHKRTLLNLSSKGDKINYMRRSTKSIDLEMKNSRKCLFILHSRRRNLLRILDEIVERIDDLQSTNDDFVPKESA</sequence>
<evidence type="ECO:0000313" key="1">
    <source>
        <dbReference type="EMBL" id="APJ04304.1"/>
    </source>
</evidence>
<evidence type="ECO:0000313" key="2">
    <source>
        <dbReference type="Proteomes" id="UP000184731"/>
    </source>
</evidence>
<gene>
    <name evidence="1" type="ORF">AXG55_10460</name>
</gene>
<proteinExistence type="predicted"/>